<accession>A0A9J6DR42</accession>
<dbReference type="Proteomes" id="UP000821866">
    <property type="component" value="Unassembled WGS sequence"/>
</dbReference>
<proteinExistence type="predicted"/>
<gene>
    <name evidence="1" type="ORF">HPB51_000421</name>
</gene>
<evidence type="ECO:0000313" key="2">
    <source>
        <dbReference type="Proteomes" id="UP000821866"/>
    </source>
</evidence>
<sequence>MQPSRRTCPLGVTLRLYSLTGVAFGKGAAASWSPRYDFRKNDLPVVLTNREGLYVIIAALCAFIRECASMTGYSFTLRPRNLDDSNHARMPTADQWADLESATGCITGAVIDCCKACSATPYRPCHILKQLADWNELLFHARMQLREMPGSSGKLAMVNIDDSRLYMGEPHHFEVQKSASVMHHLLKHHRCVASLCIASFQFQRYVQPLRDALPYTRLKKLKMTCLASLMSDGLWGAISSLTSLEELECSFFCCCSNYHSNELSSALATLVQTSPSLVVLCLTGISLEEQATKNLLASLTEKGVLRELTFGTRVIPDTCRKELARYLMLTPSLMSFSYTGDTEKTEIAVLEGVLHNRTLSKVTISTFTGHAVSIMLAARILSKSAPIKTFEINYIDKDFQQHNILYDIWLEAPRKNDTLEELSFPCELWNQQQWTNFKSILSSKPRLKRFNIRSHIDSYEYLSDVCHALEDSGVDHKMSCGDYLVEDNIDLLKCKMFSGLTFVNECEDLEATALRQLLDSDHLTSLVLQIPKGNLALCSALAKYLQSTSVLRKLQLRTGHSNGQGFTQEWWHIIVRSLSRNKSIKKLAFFAHNMSDSDVQA</sequence>
<dbReference type="AlphaFoldDB" id="A0A9J6DR42"/>
<dbReference type="SUPFAM" id="SSF52047">
    <property type="entry name" value="RNI-like"/>
    <property type="match status" value="2"/>
</dbReference>
<evidence type="ECO:0000313" key="1">
    <source>
        <dbReference type="EMBL" id="KAH8024671.1"/>
    </source>
</evidence>
<dbReference type="Gene3D" id="3.80.10.10">
    <property type="entry name" value="Ribonuclease Inhibitor"/>
    <property type="match status" value="1"/>
</dbReference>
<reference evidence="1" key="1">
    <citation type="journal article" date="2020" name="Cell">
        <title>Large-Scale Comparative Analyses of Tick Genomes Elucidate Their Genetic Diversity and Vector Capacities.</title>
        <authorList>
            <consortium name="Tick Genome and Microbiome Consortium (TIGMIC)"/>
            <person name="Jia N."/>
            <person name="Wang J."/>
            <person name="Shi W."/>
            <person name="Du L."/>
            <person name="Sun Y."/>
            <person name="Zhan W."/>
            <person name="Jiang J.F."/>
            <person name="Wang Q."/>
            <person name="Zhang B."/>
            <person name="Ji P."/>
            <person name="Bell-Sakyi L."/>
            <person name="Cui X.M."/>
            <person name="Yuan T.T."/>
            <person name="Jiang B.G."/>
            <person name="Yang W.F."/>
            <person name="Lam T.T."/>
            <person name="Chang Q.C."/>
            <person name="Ding S.J."/>
            <person name="Wang X.J."/>
            <person name="Zhu J.G."/>
            <person name="Ruan X.D."/>
            <person name="Zhao L."/>
            <person name="Wei J.T."/>
            <person name="Ye R.Z."/>
            <person name="Que T.C."/>
            <person name="Du C.H."/>
            <person name="Zhou Y.H."/>
            <person name="Cheng J.X."/>
            <person name="Dai P.F."/>
            <person name="Guo W.B."/>
            <person name="Han X.H."/>
            <person name="Huang E.J."/>
            <person name="Li L.F."/>
            <person name="Wei W."/>
            <person name="Gao Y.C."/>
            <person name="Liu J.Z."/>
            <person name="Shao H.Z."/>
            <person name="Wang X."/>
            <person name="Wang C.C."/>
            <person name="Yang T.C."/>
            <person name="Huo Q.B."/>
            <person name="Li W."/>
            <person name="Chen H.Y."/>
            <person name="Chen S.E."/>
            <person name="Zhou L.G."/>
            <person name="Ni X.B."/>
            <person name="Tian J.H."/>
            <person name="Sheng Y."/>
            <person name="Liu T."/>
            <person name="Pan Y.S."/>
            <person name="Xia L.Y."/>
            <person name="Li J."/>
            <person name="Zhao F."/>
            <person name="Cao W.C."/>
        </authorList>
    </citation>
    <scope>NUCLEOTIDE SEQUENCE</scope>
    <source>
        <strain evidence="1">Rmic-2018</strain>
    </source>
</reference>
<protein>
    <submittedName>
        <fullName evidence="1">Uncharacterized protein</fullName>
    </submittedName>
</protein>
<dbReference type="InterPro" id="IPR032675">
    <property type="entry name" value="LRR_dom_sf"/>
</dbReference>
<comment type="caution">
    <text evidence="1">The sequence shown here is derived from an EMBL/GenBank/DDBJ whole genome shotgun (WGS) entry which is preliminary data.</text>
</comment>
<dbReference type="VEuPathDB" id="VectorBase:LOC119162097"/>
<organism evidence="1 2">
    <name type="scientific">Rhipicephalus microplus</name>
    <name type="common">Cattle tick</name>
    <name type="synonym">Boophilus microplus</name>
    <dbReference type="NCBI Taxonomy" id="6941"/>
    <lineage>
        <taxon>Eukaryota</taxon>
        <taxon>Metazoa</taxon>
        <taxon>Ecdysozoa</taxon>
        <taxon>Arthropoda</taxon>
        <taxon>Chelicerata</taxon>
        <taxon>Arachnida</taxon>
        <taxon>Acari</taxon>
        <taxon>Parasitiformes</taxon>
        <taxon>Ixodida</taxon>
        <taxon>Ixodoidea</taxon>
        <taxon>Ixodidae</taxon>
        <taxon>Rhipicephalinae</taxon>
        <taxon>Rhipicephalus</taxon>
        <taxon>Boophilus</taxon>
    </lineage>
</organism>
<name>A0A9J6DR42_RHIMP</name>
<dbReference type="EMBL" id="JABSTU010000007">
    <property type="protein sequence ID" value="KAH8024671.1"/>
    <property type="molecule type" value="Genomic_DNA"/>
</dbReference>
<keyword evidence="2" id="KW-1185">Reference proteome</keyword>
<reference evidence="1" key="2">
    <citation type="submission" date="2021-09" db="EMBL/GenBank/DDBJ databases">
        <authorList>
            <person name="Jia N."/>
            <person name="Wang J."/>
            <person name="Shi W."/>
            <person name="Du L."/>
            <person name="Sun Y."/>
            <person name="Zhan W."/>
            <person name="Jiang J."/>
            <person name="Wang Q."/>
            <person name="Zhang B."/>
            <person name="Ji P."/>
            <person name="Sakyi L.B."/>
            <person name="Cui X."/>
            <person name="Yuan T."/>
            <person name="Jiang B."/>
            <person name="Yang W."/>
            <person name="Lam T.T.-Y."/>
            <person name="Chang Q."/>
            <person name="Ding S."/>
            <person name="Wang X."/>
            <person name="Zhu J."/>
            <person name="Ruan X."/>
            <person name="Zhao L."/>
            <person name="Wei J."/>
            <person name="Que T."/>
            <person name="Du C."/>
            <person name="Cheng J."/>
            <person name="Dai P."/>
            <person name="Han X."/>
            <person name="Huang E."/>
            <person name="Gao Y."/>
            <person name="Liu J."/>
            <person name="Shao H."/>
            <person name="Ye R."/>
            <person name="Li L."/>
            <person name="Wei W."/>
            <person name="Wang X."/>
            <person name="Wang C."/>
            <person name="Huo Q."/>
            <person name="Li W."/>
            <person name="Guo W."/>
            <person name="Chen H."/>
            <person name="Chen S."/>
            <person name="Zhou L."/>
            <person name="Zhou L."/>
            <person name="Ni X."/>
            <person name="Tian J."/>
            <person name="Zhou Y."/>
            <person name="Sheng Y."/>
            <person name="Liu T."/>
            <person name="Pan Y."/>
            <person name="Xia L."/>
            <person name="Li J."/>
            <person name="Zhao F."/>
            <person name="Cao W."/>
        </authorList>
    </citation>
    <scope>NUCLEOTIDE SEQUENCE</scope>
    <source>
        <strain evidence="1">Rmic-2018</strain>
        <tissue evidence="1">Larvae</tissue>
    </source>
</reference>